<dbReference type="Pfam" id="PF19127">
    <property type="entry name" value="Choline_bind_3"/>
    <property type="match status" value="1"/>
</dbReference>
<dbReference type="Pfam" id="PF01473">
    <property type="entry name" value="Choline_bind_1"/>
    <property type="match status" value="1"/>
</dbReference>
<dbReference type="Proteomes" id="UP001198962">
    <property type="component" value="Unassembled WGS sequence"/>
</dbReference>
<keyword evidence="1" id="KW-0677">Repeat</keyword>
<evidence type="ECO:0000256" key="1">
    <source>
        <dbReference type="ARBA" id="ARBA00022737"/>
    </source>
</evidence>
<keyword evidence="4" id="KW-1185">Reference proteome</keyword>
<name>A0AAE3ASK1_9FIRM</name>
<evidence type="ECO:0000313" key="3">
    <source>
        <dbReference type="EMBL" id="MCC2164870.1"/>
    </source>
</evidence>
<sequence>MKRRANSQGENSQKQGKNHLGAWMAVRRTLVRVCLCGIVLAGTAGASILPVMHAYASDKAVETVYLSTSRHAWWETDTVGRWNSVSKAHEYQVKLYIADDFDLDTDDEDNGVITLTDAKLNELTQDAECVMMKRTTETSYDFSPYMKDLHTYIFVVRAVPKLSEQQYVKSGDWVASPTADFKENQVQGITGGKWRNYLEGTKYETEDGEFLTGGWQRIQGVWYLFDENGYRLGGWQTVDGVHYYLDEDNGMLATGWFVWDDNWYYADKTGAVQTGWIMDQPGKYYYLNEDGTMAHDTVVDGYTLNSKGLRQ</sequence>
<evidence type="ECO:0000256" key="2">
    <source>
        <dbReference type="PROSITE-ProRule" id="PRU00591"/>
    </source>
</evidence>
<gene>
    <name evidence="3" type="ORF">LKD32_08255</name>
</gene>
<feature type="repeat" description="Cell wall-binding" evidence="2">
    <location>
        <begin position="273"/>
        <end position="293"/>
    </location>
</feature>
<organism evidence="3 4">
    <name type="scientific">Brotaphodocola catenula</name>
    <dbReference type="NCBI Taxonomy" id="2885361"/>
    <lineage>
        <taxon>Bacteria</taxon>
        <taxon>Bacillati</taxon>
        <taxon>Bacillota</taxon>
        <taxon>Clostridia</taxon>
        <taxon>Lachnospirales</taxon>
        <taxon>Lachnospiraceae</taxon>
        <taxon>Brotaphodocola</taxon>
    </lineage>
</organism>
<dbReference type="InterPro" id="IPR018337">
    <property type="entry name" value="Cell_wall/Cho-bd_repeat"/>
</dbReference>
<dbReference type="SUPFAM" id="SSF69360">
    <property type="entry name" value="Cell wall binding repeat"/>
    <property type="match status" value="1"/>
</dbReference>
<dbReference type="AlphaFoldDB" id="A0AAE3ASK1"/>
<comment type="caution">
    <text evidence="3">The sequence shown here is derived from an EMBL/GenBank/DDBJ whole genome shotgun (WGS) entry which is preliminary data.</text>
</comment>
<feature type="repeat" description="Cell wall-binding" evidence="2">
    <location>
        <begin position="212"/>
        <end position="231"/>
    </location>
</feature>
<feature type="repeat" description="Cell wall-binding" evidence="2">
    <location>
        <begin position="253"/>
        <end position="272"/>
    </location>
</feature>
<evidence type="ECO:0000313" key="4">
    <source>
        <dbReference type="Proteomes" id="UP001198962"/>
    </source>
</evidence>
<dbReference type="Gene3D" id="2.10.270.10">
    <property type="entry name" value="Cholin Binding"/>
    <property type="match status" value="1"/>
</dbReference>
<dbReference type="EMBL" id="JAJEPU010000020">
    <property type="protein sequence ID" value="MCC2164870.1"/>
    <property type="molecule type" value="Genomic_DNA"/>
</dbReference>
<proteinExistence type="predicted"/>
<dbReference type="PROSITE" id="PS51170">
    <property type="entry name" value="CW"/>
    <property type="match status" value="3"/>
</dbReference>
<dbReference type="RefSeq" id="WP_308451374.1">
    <property type="nucleotide sequence ID" value="NZ_JAJEPU010000020.1"/>
</dbReference>
<protein>
    <submittedName>
        <fullName evidence="3">Uncharacterized protein</fullName>
    </submittedName>
</protein>
<reference evidence="3" key="1">
    <citation type="submission" date="2021-10" db="EMBL/GenBank/DDBJ databases">
        <title>Anaerobic single-cell dispensing facilitates the cultivation of human gut bacteria.</title>
        <authorList>
            <person name="Afrizal A."/>
        </authorList>
    </citation>
    <scope>NUCLEOTIDE SEQUENCE</scope>
    <source>
        <strain evidence="3">CLA-AA-H274</strain>
    </source>
</reference>
<accession>A0AAE3ASK1</accession>